<evidence type="ECO:0000256" key="4">
    <source>
        <dbReference type="ARBA" id="ARBA00023163"/>
    </source>
</evidence>
<dbReference type="CDD" id="cd08422">
    <property type="entry name" value="PBP2_CrgA_like"/>
    <property type="match status" value="1"/>
</dbReference>
<evidence type="ECO:0000256" key="1">
    <source>
        <dbReference type="ARBA" id="ARBA00009437"/>
    </source>
</evidence>
<dbReference type="GO" id="GO:0003700">
    <property type="term" value="F:DNA-binding transcription factor activity"/>
    <property type="evidence" value="ECO:0007669"/>
    <property type="project" value="InterPro"/>
</dbReference>
<comment type="caution">
    <text evidence="6">The sequence shown here is derived from an EMBL/GenBank/DDBJ whole genome shotgun (WGS) entry which is preliminary data.</text>
</comment>
<evidence type="ECO:0000313" key="7">
    <source>
        <dbReference type="Proteomes" id="UP001143330"/>
    </source>
</evidence>
<dbReference type="SUPFAM" id="SSF53850">
    <property type="entry name" value="Periplasmic binding protein-like II"/>
    <property type="match status" value="1"/>
</dbReference>
<dbReference type="PANTHER" id="PTHR30537">
    <property type="entry name" value="HTH-TYPE TRANSCRIPTIONAL REGULATOR"/>
    <property type="match status" value="1"/>
</dbReference>
<feature type="domain" description="HTH lysR-type" evidence="5">
    <location>
        <begin position="1"/>
        <end position="59"/>
    </location>
</feature>
<dbReference type="InterPro" id="IPR000847">
    <property type="entry name" value="LysR_HTH_N"/>
</dbReference>
<dbReference type="InterPro" id="IPR005119">
    <property type="entry name" value="LysR_subst-bd"/>
</dbReference>
<evidence type="ECO:0000259" key="5">
    <source>
        <dbReference type="PROSITE" id="PS50931"/>
    </source>
</evidence>
<dbReference type="Pfam" id="PF03466">
    <property type="entry name" value="LysR_substrate"/>
    <property type="match status" value="1"/>
</dbReference>
<dbReference type="SUPFAM" id="SSF46785">
    <property type="entry name" value="Winged helix' DNA-binding domain"/>
    <property type="match status" value="1"/>
</dbReference>
<keyword evidence="2" id="KW-0805">Transcription regulation</keyword>
<dbReference type="InterPro" id="IPR036388">
    <property type="entry name" value="WH-like_DNA-bd_sf"/>
</dbReference>
<dbReference type="PROSITE" id="PS50931">
    <property type="entry name" value="HTH_LYSR"/>
    <property type="match status" value="1"/>
</dbReference>
<dbReference type="Proteomes" id="UP001143330">
    <property type="component" value="Unassembled WGS sequence"/>
</dbReference>
<accession>A0A9W6N9Y6</accession>
<gene>
    <name evidence="6" type="ORF">GCM10017653_11670</name>
</gene>
<keyword evidence="3" id="KW-0238">DNA-binding</keyword>
<evidence type="ECO:0000256" key="3">
    <source>
        <dbReference type="ARBA" id="ARBA00023125"/>
    </source>
</evidence>
<dbReference type="PANTHER" id="PTHR30537:SF5">
    <property type="entry name" value="HTH-TYPE TRANSCRIPTIONAL ACTIVATOR TTDR-RELATED"/>
    <property type="match status" value="1"/>
</dbReference>
<dbReference type="EMBL" id="BSFM01000005">
    <property type="protein sequence ID" value="GLK83098.1"/>
    <property type="molecule type" value="Genomic_DNA"/>
</dbReference>
<sequence>MDRLRAYQIFVAIVARGGFGRAAADLGISPANVSRNVQQLEASLGTRLLERTSRRLALTDSGRDVYERARRVLDEIADLETSFADPDSAARGRLRINAPMTFGLAWLAPLLPEFAAQHPAVELDIRYNDRVIEMTEEAFDIALRISPSGSESQVSRKVAPTRMLLCAAPSLLAQTGDAERSETLRSLPRVGYQFSDTGNVWSLLAPDGSRREIDSPCAVICANGFGMKAAVLRGEGAALLPEFLVHGELASGEIVQCLPTLHSEAMDIRVVYVGRRHLARPARLFIDFVVERFRRVPWESPRR</sequence>
<evidence type="ECO:0000256" key="2">
    <source>
        <dbReference type="ARBA" id="ARBA00023015"/>
    </source>
</evidence>
<proteinExistence type="inferred from homology"/>
<dbReference type="FunFam" id="1.10.10.10:FF:000001">
    <property type="entry name" value="LysR family transcriptional regulator"/>
    <property type="match status" value="1"/>
</dbReference>
<reference evidence="6" key="2">
    <citation type="submission" date="2023-01" db="EMBL/GenBank/DDBJ databases">
        <authorList>
            <person name="Sun Q."/>
            <person name="Evtushenko L."/>
        </authorList>
    </citation>
    <scope>NUCLEOTIDE SEQUENCE</scope>
    <source>
        <strain evidence="6">VKM B-2789</strain>
    </source>
</reference>
<evidence type="ECO:0000313" key="6">
    <source>
        <dbReference type="EMBL" id="GLK83098.1"/>
    </source>
</evidence>
<dbReference type="GO" id="GO:0003677">
    <property type="term" value="F:DNA binding"/>
    <property type="evidence" value="ECO:0007669"/>
    <property type="project" value="UniProtKB-KW"/>
</dbReference>
<keyword evidence="7" id="KW-1185">Reference proteome</keyword>
<name>A0A9W6N9Y6_9HYPH</name>
<protein>
    <submittedName>
        <fullName evidence="6">Transcriptional regulator</fullName>
    </submittedName>
</protein>
<dbReference type="AlphaFoldDB" id="A0A9W6N9Y6"/>
<dbReference type="Gene3D" id="3.40.190.290">
    <property type="match status" value="1"/>
</dbReference>
<organism evidence="6 7">
    <name type="scientific">Ancylobacter defluvii</name>
    <dbReference type="NCBI Taxonomy" id="1282440"/>
    <lineage>
        <taxon>Bacteria</taxon>
        <taxon>Pseudomonadati</taxon>
        <taxon>Pseudomonadota</taxon>
        <taxon>Alphaproteobacteria</taxon>
        <taxon>Hyphomicrobiales</taxon>
        <taxon>Xanthobacteraceae</taxon>
        <taxon>Ancylobacter</taxon>
    </lineage>
</organism>
<keyword evidence="4" id="KW-0804">Transcription</keyword>
<dbReference type="InterPro" id="IPR036390">
    <property type="entry name" value="WH_DNA-bd_sf"/>
</dbReference>
<dbReference type="Pfam" id="PF00126">
    <property type="entry name" value="HTH_1"/>
    <property type="match status" value="1"/>
</dbReference>
<dbReference type="InterPro" id="IPR058163">
    <property type="entry name" value="LysR-type_TF_proteobact-type"/>
</dbReference>
<comment type="similarity">
    <text evidence="1">Belongs to the LysR transcriptional regulatory family.</text>
</comment>
<dbReference type="Gene3D" id="1.10.10.10">
    <property type="entry name" value="Winged helix-like DNA-binding domain superfamily/Winged helix DNA-binding domain"/>
    <property type="match status" value="1"/>
</dbReference>
<reference evidence="6" key="1">
    <citation type="journal article" date="2014" name="Int. J. Syst. Evol. Microbiol.">
        <title>Complete genome sequence of Corynebacterium casei LMG S-19264T (=DSM 44701T), isolated from a smear-ripened cheese.</title>
        <authorList>
            <consortium name="US DOE Joint Genome Institute (JGI-PGF)"/>
            <person name="Walter F."/>
            <person name="Albersmeier A."/>
            <person name="Kalinowski J."/>
            <person name="Ruckert C."/>
        </authorList>
    </citation>
    <scope>NUCLEOTIDE SEQUENCE</scope>
    <source>
        <strain evidence="6">VKM B-2789</strain>
    </source>
</reference>